<feature type="transmembrane region" description="Helical" evidence="1">
    <location>
        <begin position="46"/>
        <end position="62"/>
    </location>
</feature>
<dbReference type="AlphaFoldDB" id="A0A947D3H4"/>
<dbReference type="PROSITE" id="PS50965">
    <property type="entry name" value="NERD"/>
    <property type="match status" value="1"/>
</dbReference>
<dbReference type="InterPro" id="IPR011528">
    <property type="entry name" value="NERD"/>
</dbReference>
<feature type="domain" description="NERD" evidence="2">
    <location>
        <begin position="78"/>
        <end position="189"/>
    </location>
</feature>
<organism evidence="3 4">
    <name type="scientific">Hydrogenibacillus schlegelii</name>
    <name type="common">Bacillus schlegelii</name>
    <dbReference type="NCBI Taxonomy" id="1484"/>
    <lineage>
        <taxon>Bacteria</taxon>
        <taxon>Bacillati</taxon>
        <taxon>Bacillota</taxon>
        <taxon>Bacilli</taxon>
        <taxon>Bacillales</taxon>
        <taxon>Bacillales Family X. Incertae Sedis</taxon>
        <taxon>Hydrogenibacillus</taxon>
    </lineage>
</organism>
<gene>
    <name evidence="3" type="ORF">KM312_12120</name>
</gene>
<keyword evidence="1" id="KW-1133">Transmembrane helix</keyword>
<keyword evidence="1" id="KW-0812">Transmembrane</keyword>
<name>A0A947D3H4_HYDSH</name>
<evidence type="ECO:0000256" key="1">
    <source>
        <dbReference type="SAM" id="Phobius"/>
    </source>
</evidence>
<accession>A0A947D3H4</accession>
<dbReference type="Proteomes" id="UP000748108">
    <property type="component" value="Unassembled WGS sequence"/>
</dbReference>
<keyword evidence="1" id="KW-0472">Membrane</keyword>
<protein>
    <submittedName>
        <fullName evidence="3">NERD domain-containing protein</fullName>
    </submittedName>
</protein>
<dbReference type="EMBL" id="JAHHQF010000095">
    <property type="protein sequence ID" value="MBT9283361.1"/>
    <property type="molecule type" value="Genomic_DNA"/>
</dbReference>
<evidence type="ECO:0000259" key="2">
    <source>
        <dbReference type="PROSITE" id="PS50965"/>
    </source>
</evidence>
<proteinExistence type="predicted"/>
<dbReference type="Pfam" id="PF08378">
    <property type="entry name" value="NERD"/>
    <property type="match status" value="1"/>
</dbReference>
<sequence length="233" mass="25392">MAKHFRKAGAGARKMAKKRALILYGFLLACLAAGVLLLLLAPKSPFAIGAGIGCVLAVSMILKSKKDNPDGLIDRALQGARGEERVETILSTLPDTYVVFHDLPCPAGNIDHIVVGPTGIFVIETKSHRGEITVSSDGSLLRDGRPLEKNVVSQVWRQTMWLKEILESRLGHSVFIHPFLVFVNGFVQVYRPVQGVTVLPGKWLAETITKKPSRLTEQQVSEIVQTLHALLAG</sequence>
<evidence type="ECO:0000313" key="4">
    <source>
        <dbReference type="Proteomes" id="UP000748108"/>
    </source>
</evidence>
<comment type="caution">
    <text evidence="3">The sequence shown here is derived from an EMBL/GenBank/DDBJ whole genome shotgun (WGS) entry which is preliminary data.</text>
</comment>
<reference evidence="3" key="1">
    <citation type="journal article" date="2021" name="Microbiology">
        <title>Metagenomic Analysis of the Microbial Community in the Underground Coal Fire Area (Kemerovo Region, Russia) Revealed Predominance of Thermophilic Members of the Phyla Deinococcus-thermus, Aquificae, and Firmicutes.</title>
        <authorList>
            <person name="Kadnikov V."/>
            <person name="Mardanov A.V."/>
            <person name="Beletsky A.V."/>
            <person name="Karnachuk O.V."/>
            <person name="Ravin N.V."/>
        </authorList>
    </citation>
    <scope>NUCLEOTIDE SEQUENCE</scope>
    <source>
        <strain evidence="3">RBS10-49</strain>
    </source>
</reference>
<feature type="transmembrane region" description="Helical" evidence="1">
    <location>
        <begin position="21"/>
        <end position="40"/>
    </location>
</feature>
<evidence type="ECO:0000313" key="3">
    <source>
        <dbReference type="EMBL" id="MBT9283361.1"/>
    </source>
</evidence>
<dbReference type="PROSITE" id="PS51257">
    <property type="entry name" value="PROKAR_LIPOPROTEIN"/>
    <property type="match status" value="1"/>
</dbReference>